<proteinExistence type="predicted"/>
<dbReference type="EMBL" id="CM046399">
    <property type="protein sequence ID" value="KAI8528057.1"/>
    <property type="molecule type" value="Genomic_DNA"/>
</dbReference>
<name>A0ACC0LIB5_RHOML</name>
<keyword evidence="2" id="KW-1185">Reference proteome</keyword>
<protein>
    <submittedName>
        <fullName evidence="1">Uncharacterized protein</fullName>
    </submittedName>
</protein>
<evidence type="ECO:0000313" key="1">
    <source>
        <dbReference type="EMBL" id="KAI8528057.1"/>
    </source>
</evidence>
<comment type="caution">
    <text evidence="1">The sequence shown here is derived from an EMBL/GenBank/DDBJ whole genome shotgun (WGS) entry which is preliminary data.</text>
</comment>
<sequence>MTSLCDGIHIISTNKKEGNVHPLKWRVNKTQLCLTCSIEMIGCPFKYLFPAQYHYDNIGCLFKDLI</sequence>
<evidence type="ECO:0000313" key="2">
    <source>
        <dbReference type="Proteomes" id="UP001062846"/>
    </source>
</evidence>
<gene>
    <name evidence="1" type="ORF">RHMOL_Rhmol12G0121600</name>
</gene>
<organism evidence="1 2">
    <name type="scientific">Rhododendron molle</name>
    <name type="common">Chinese azalea</name>
    <name type="synonym">Azalea mollis</name>
    <dbReference type="NCBI Taxonomy" id="49168"/>
    <lineage>
        <taxon>Eukaryota</taxon>
        <taxon>Viridiplantae</taxon>
        <taxon>Streptophyta</taxon>
        <taxon>Embryophyta</taxon>
        <taxon>Tracheophyta</taxon>
        <taxon>Spermatophyta</taxon>
        <taxon>Magnoliopsida</taxon>
        <taxon>eudicotyledons</taxon>
        <taxon>Gunneridae</taxon>
        <taxon>Pentapetalae</taxon>
        <taxon>asterids</taxon>
        <taxon>Ericales</taxon>
        <taxon>Ericaceae</taxon>
        <taxon>Ericoideae</taxon>
        <taxon>Rhodoreae</taxon>
        <taxon>Rhododendron</taxon>
    </lineage>
</organism>
<dbReference type="Proteomes" id="UP001062846">
    <property type="component" value="Chromosome 12"/>
</dbReference>
<reference evidence="1" key="1">
    <citation type="submission" date="2022-02" db="EMBL/GenBank/DDBJ databases">
        <title>Plant Genome Project.</title>
        <authorList>
            <person name="Zhang R.-G."/>
        </authorList>
    </citation>
    <scope>NUCLEOTIDE SEQUENCE</scope>
    <source>
        <strain evidence="1">AT1</strain>
    </source>
</reference>
<accession>A0ACC0LIB5</accession>